<dbReference type="CDD" id="cd23128">
    <property type="entry name" value="RING-HC_MIP1-like"/>
    <property type="match status" value="1"/>
</dbReference>
<dbReference type="PANTHER" id="PTHR46405:SF3">
    <property type="entry name" value="RING_U-BOX SUPERFAMILY PROTEIN"/>
    <property type="match status" value="1"/>
</dbReference>
<feature type="domain" description="RING-type" evidence="3">
    <location>
        <begin position="372"/>
        <end position="412"/>
    </location>
</feature>
<reference evidence="4 5" key="1">
    <citation type="journal article" date="2019" name="Nat. Plants">
        <title>Stout camphor tree genome fills gaps in understanding of flowering plant genome evolution.</title>
        <authorList>
            <person name="Chaw S.M."/>
            <person name="Liu Y.C."/>
            <person name="Wu Y.W."/>
            <person name="Wang H.Y."/>
            <person name="Lin C.I."/>
            <person name="Wu C.S."/>
            <person name="Ke H.M."/>
            <person name="Chang L.Y."/>
            <person name="Hsu C.Y."/>
            <person name="Yang H.T."/>
            <person name="Sudianto E."/>
            <person name="Hsu M.H."/>
            <person name="Wu K.P."/>
            <person name="Wang L.N."/>
            <person name="Leebens-Mack J.H."/>
            <person name="Tsai I.J."/>
        </authorList>
    </citation>
    <scope>NUCLEOTIDE SEQUENCE [LARGE SCALE GENOMIC DNA]</scope>
    <source>
        <strain evidence="5">cv. Chaw 1501</strain>
        <tissue evidence="4">Young leaves</tissue>
    </source>
</reference>
<dbReference type="EMBL" id="QPKB01000006">
    <property type="protein sequence ID" value="RWR87390.1"/>
    <property type="molecule type" value="Genomic_DNA"/>
</dbReference>
<evidence type="ECO:0000256" key="2">
    <source>
        <dbReference type="SAM" id="Coils"/>
    </source>
</evidence>
<feature type="coiled-coil region" evidence="2">
    <location>
        <begin position="153"/>
        <end position="319"/>
    </location>
</feature>
<evidence type="ECO:0000313" key="5">
    <source>
        <dbReference type="Proteomes" id="UP000283530"/>
    </source>
</evidence>
<dbReference type="GO" id="GO:0008270">
    <property type="term" value="F:zinc ion binding"/>
    <property type="evidence" value="ECO:0007669"/>
    <property type="project" value="UniProtKB-KW"/>
</dbReference>
<dbReference type="AlphaFoldDB" id="A0A443P9H1"/>
<keyword evidence="2" id="KW-0175">Coiled coil</keyword>
<dbReference type="Proteomes" id="UP000283530">
    <property type="component" value="Unassembled WGS sequence"/>
</dbReference>
<evidence type="ECO:0000259" key="3">
    <source>
        <dbReference type="PROSITE" id="PS50089"/>
    </source>
</evidence>
<protein>
    <submittedName>
        <fullName evidence="4">Zinc finger protein</fullName>
    </submittedName>
</protein>
<sequence>MSSQLACVCSKEAVHLQAHDCACLNSSSSNDSHPGAAADYHESMEMHEGRIDSQNSDVLSTTIGSLGNMTIDDNSDGTVDQKNEMSVNLTRQISELEVQLKEQREWAQKKALQAARKLSNDLMELKLLRMEREETLRMKKGKQTLEDTTMKRLSEMENALRKASGQVDRANADVRRLETENAEIRAEMEASKLSSSESLETCLKFAKKEKKCLKKCMTLEKQKDKLQEEIVEEKKNISLLKEQLQLVRESQKEAEIRWKQELKAKELVIAKLEEEQRSKEAANSKTRQHALHHKIEIDYQRYKDDIQRLELELSRLKASAEASRPKCPINAFVKGEPDTSKTLREANLRIPHTTNKLQEPSQKEVRHNKKKCVICMQDEVCVVFLPCAHQVLCAGCNDDHERKAKSNCPCCSIQIKERIRVYGATS</sequence>
<dbReference type="SUPFAM" id="SSF57850">
    <property type="entry name" value="RING/U-box"/>
    <property type="match status" value="1"/>
</dbReference>
<proteinExistence type="predicted"/>
<accession>A0A443P9H1</accession>
<keyword evidence="1" id="KW-0479">Metal-binding</keyword>
<dbReference type="InterPro" id="IPR001841">
    <property type="entry name" value="Znf_RING"/>
</dbReference>
<dbReference type="InterPro" id="IPR013083">
    <property type="entry name" value="Znf_RING/FYVE/PHD"/>
</dbReference>
<dbReference type="InterPro" id="IPR046934">
    <property type="entry name" value="PIR2-like"/>
</dbReference>
<keyword evidence="1" id="KW-0863">Zinc-finger</keyword>
<dbReference type="Pfam" id="PF13920">
    <property type="entry name" value="zf-C3HC4_3"/>
    <property type="match status" value="1"/>
</dbReference>
<dbReference type="PROSITE" id="PS50089">
    <property type="entry name" value="ZF_RING_2"/>
    <property type="match status" value="1"/>
</dbReference>
<dbReference type="STRING" id="337451.A0A443P9H1"/>
<keyword evidence="5" id="KW-1185">Reference proteome</keyword>
<dbReference type="Gene3D" id="3.30.40.10">
    <property type="entry name" value="Zinc/RING finger domain, C3HC4 (zinc finger)"/>
    <property type="match status" value="1"/>
</dbReference>
<keyword evidence="1" id="KW-0862">Zinc</keyword>
<gene>
    <name evidence="4" type="ORF">CKAN_01633100</name>
</gene>
<dbReference type="PANTHER" id="PTHR46405">
    <property type="entry name" value="OS05G0141500 PROTEIN"/>
    <property type="match status" value="1"/>
</dbReference>
<dbReference type="OrthoDB" id="1711136at2759"/>
<evidence type="ECO:0000256" key="1">
    <source>
        <dbReference type="PROSITE-ProRule" id="PRU00175"/>
    </source>
</evidence>
<comment type="caution">
    <text evidence="4">The sequence shown here is derived from an EMBL/GenBank/DDBJ whole genome shotgun (WGS) entry which is preliminary data.</text>
</comment>
<name>A0A443P9H1_9MAGN</name>
<organism evidence="4 5">
    <name type="scientific">Cinnamomum micranthum f. kanehirae</name>
    <dbReference type="NCBI Taxonomy" id="337451"/>
    <lineage>
        <taxon>Eukaryota</taxon>
        <taxon>Viridiplantae</taxon>
        <taxon>Streptophyta</taxon>
        <taxon>Embryophyta</taxon>
        <taxon>Tracheophyta</taxon>
        <taxon>Spermatophyta</taxon>
        <taxon>Magnoliopsida</taxon>
        <taxon>Magnoliidae</taxon>
        <taxon>Laurales</taxon>
        <taxon>Lauraceae</taxon>
        <taxon>Cinnamomum</taxon>
    </lineage>
</organism>
<evidence type="ECO:0000313" key="4">
    <source>
        <dbReference type="EMBL" id="RWR87390.1"/>
    </source>
</evidence>